<organism evidence="7 8">
    <name type="scientific">Galendromus occidentalis</name>
    <name type="common">western predatory mite</name>
    <dbReference type="NCBI Taxonomy" id="34638"/>
    <lineage>
        <taxon>Eukaryota</taxon>
        <taxon>Metazoa</taxon>
        <taxon>Ecdysozoa</taxon>
        <taxon>Arthropoda</taxon>
        <taxon>Chelicerata</taxon>
        <taxon>Arachnida</taxon>
        <taxon>Acari</taxon>
        <taxon>Parasitiformes</taxon>
        <taxon>Mesostigmata</taxon>
        <taxon>Gamasina</taxon>
        <taxon>Phytoseioidea</taxon>
        <taxon>Phytoseiidae</taxon>
        <taxon>Typhlodrominae</taxon>
        <taxon>Galendromus</taxon>
    </lineage>
</organism>
<feature type="compositionally biased region" description="Basic residues" evidence="5">
    <location>
        <begin position="1"/>
        <end position="15"/>
    </location>
</feature>
<protein>
    <submittedName>
        <fullName evidence="8">PAX3- and PAX7-binding protein 1</fullName>
    </submittedName>
</protein>
<feature type="region of interest" description="Disordered" evidence="5">
    <location>
        <begin position="452"/>
        <end position="481"/>
    </location>
</feature>
<evidence type="ECO:0000256" key="5">
    <source>
        <dbReference type="SAM" id="MobiDB-lite"/>
    </source>
</evidence>
<dbReference type="KEGG" id="goe:100902554"/>
<feature type="region of interest" description="Disordered" evidence="5">
    <location>
        <begin position="201"/>
        <end position="249"/>
    </location>
</feature>
<feature type="region of interest" description="Disordered" evidence="5">
    <location>
        <begin position="79"/>
        <end position="122"/>
    </location>
</feature>
<dbReference type="GO" id="GO:0005634">
    <property type="term" value="C:nucleus"/>
    <property type="evidence" value="ECO:0007669"/>
    <property type="project" value="UniProtKB-SubCell"/>
</dbReference>
<feature type="compositionally biased region" description="Basic and acidic residues" evidence="5">
    <location>
        <begin position="203"/>
        <end position="215"/>
    </location>
</feature>
<evidence type="ECO:0000256" key="4">
    <source>
        <dbReference type="SAM" id="Coils"/>
    </source>
</evidence>
<evidence type="ECO:0000259" key="6">
    <source>
        <dbReference type="Pfam" id="PF07842"/>
    </source>
</evidence>
<feature type="compositionally biased region" description="Basic and acidic residues" evidence="5">
    <location>
        <begin position="79"/>
        <end position="112"/>
    </location>
</feature>
<comment type="similarity">
    <text evidence="2">Belongs to the GCF family.</text>
</comment>
<dbReference type="PANTHER" id="PTHR12214:SF0">
    <property type="entry name" value="LD29489P"/>
    <property type="match status" value="1"/>
</dbReference>
<dbReference type="GO" id="GO:0003677">
    <property type="term" value="F:DNA binding"/>
    <property type="evidence" value="ECO:0007669"/>
    <property type="project" value="InterPro"/>
</dbReference>
<dbReference type="PANTHER" id="PTHR12214">
    <property type="entry name" value="GC-RICH SEQUENCE DNA-BINDING FACTOR"/>
    <property type="match status" value="1"/>
</dbReference>
<feature type="region of interest" description="Disordered" evidence="5">
    <location>
        <begin position="258"/>
        <end position="277"/>
    </location>
</feature>
<dbReference type="InterPro" id="IPR022783">
    <property type="entry name" value="GCFC_dom"/>
</dbReference>
<dbReference type="InterPro" id="IPR012890">
    <property type="entry name" value="GCFC2-like"/>
</dbReference>
<name>A0AAJ7WHM0_9ACAR</name>
<evidence type="ECO:0000256" key="1">
    <source>
        <dbReference type="ARBA" id="ARBA00004123"/>
    </source>
</evidence>
<dbReference type="Proteomes" id="UP000694867">
    <property type="component" value="Unplaced"/>
</dbReference>
<accession>A0AAJ7WHM0</accession>
<keyword evidence="7" id="KW-1185">Reference proteome</keyword>
<dbReference type="GO" id="GO:0000398">
    <property type="term" value="P:mRNA splicing, via spliceosome"/>
    <property type="evidence" value="ECO:0007669"/>
    <property type="project" value="InterPro"/>
</dbReference>
<comment type="subcellular location">
    <subcellularLocation>
        <location evidence="1">Nucleus</location>
    </subcellularLocation>
</comment>
<feature type="region of interest" description="Disordered" evidence="5">
    <location>
        <begin position="297"/>
        <end position="320"/>
    </location>
</feature>
<feature type="domain" description="GCF C-terminal" evidence="6">
    <location>
        <begin position="520"/>
        <end position="727"/>
    </location>
</feature>
<proteinExistence type="inferred from homology"/>
<keyword evidence="3" id="KW-0539">Nucleus</keyword>
<feature type="coiled-coil region" evidence="4">
    <location>
        <begin position="363"/>
        <end position="390"/>
    </location>
</feature>
<evidence type="ECO:0000313" key="7">
    <source>
        <dbReference type="Proteomes" id="UP000694867"/>
    </source>
</evidence>
<dbReference type="GeneID" id="100902554"/>
<feature type="compositionally biased region" description="Basic and acidic residues" evidence="5">
    <location>
        <begin position="26"/>
        <end position="47"/>
    </location>
</feature>
<dbReference type="AlphaFoldDB" id="A0AAJ7WHM0"/>
<gene>
    <name evidence="8" type="primary">LOC100902554</name>
</gene>
<feature type="region of interest" description="Disordered" evidence="5">
    <location>
        <begin position="1"/>
        <end position="50"/>
    </location>
</feature>
<evidence type="ECO:0000313" key="8">
    <source>
        <dbReference type="RefSeq" id="XP_028967411.1"/>
    </source>
</evidence>
<reference evidence="8" key="1">
    <citation type="submission" date="2025-08" db="UniProtKB">
        <authorList>
            <consortium name="RefSeq"/>
        </authorList>
    </citation>
    <scope>IDENTIFICATION</scope>
</reference>
<evidence type="ECO:0000256" key="3">
    <source>
        <dbReference type="ARBA" id="ARBA00023242"/>
    </source>
</evidence>
<dbReference type="RefSeq" id="XP_028967411.1">
    <property type="nucleotide sequence ID" value="XM_029111578.1"/>
</dbReference>
<dbReference type="Pfam" id="PF07842">
    <property type="entry name" value="GCFC"/>
    <property type="match status" value="1"/>
</dbReference>
<sequence>MALFKKPNRKQRQQRLAHSDSEEDQEHTSLLRTQEDRKNKDKDDRVKTTSTLLSFGEAEEDADEGEVFKVRKSSYSRRIAKELEKERRRKKCEDSEPPVKIEESTAVKRENEGNSTKTVDLPLADGIDGIRIKNSIKILNSDEIERLDDVKVEDDDEDDHNDVNQRIEFNRDSVSRALEKGAIPDAATIFALKKQRQKMAGRSGEDFISLKENKETNGSSARAREGRLQEDEDDSGAEDGRVNFSDIRSGRREEIREVLGSQSNHSVEHENEDDEDTEALRWEKEQIRKGVGTLAGAQTFSRSPSPNPEDRNRVSNLPPVYIPTDKSGLTIKSVVDRVRDRLSNVKDIVARSQNQYTTIATELALCAETIQSLEKQLPRTEKEYRFYQEIQTYSIDLIECLDAKVPIINALEGRLLSALAQRSEKFVRRRRQDVKDQAEEVRPGAIVETAAKRRAREREGRRMRRKTARQTSGVSRHFDGMSSDDEQIETERLQLSTDREQVLSDATHIFEDVNDDFSKLSSVLKQFEKWKLFLNESYQEAYIPVCVLKLVLPFVRLEMLNWNPLETSESVEKYQWFKELLFFGYKIEDKDESDLNLIPRVVERALIPKISDYAERVWDPMSTSQTRNLVRCIRKLCDDYPFGRKSKPLATLLGKIFVKIQRSLEEDVFVPMATKEVVDNPFCPSSLFFQRQFWSAVKLLENILSFHGILAEQPLKEVAIMCLLNRYLLFALQCSLAHKDTVDRVEAIGAMLPTAWLRSNPPAELQMFSKLLLSLIKHLKSTFAPDLKIQSIIKLHDSCSAVSYADLTARKK</sequence>
<keyword evidence="4" id="KW-0175">Coiled coil</keyword>
<evidence type="ECO:0000256" key="2">
    <source>
        <dbReference type="ARBA" id="ARBA00010801"/>
    </source>
</evidence>